<keyword evidence="1" id="KW-0732">Signal</keyword>
<evidence type="ECO:0000313" key="2">
    <source>
        <dbReference type="EMBL" id="RQH45952.1"/>
    </source>
</evidence>
<name>A0A3N6PCU2_9CYAN</name>
<gene>
    <name evidence="2" type="ORF">D5R40_10250</name>
</gene>
<protein>
    <submittedName>
        <fullName evidence="2">Uncharacterized protein</fullName>
    </submittedName>
</protein>
<dbReference type="EMBL" id="RCBY01000043">
    <property type="protein sequence ID" value="RQH45952.1"/>
    <property type="molecule type" value="Genomic_DNA"/>
</dbReference>
<accession>A0A3N6PCU2</accession>
<feature type="chain" id="PRO_5017982491" evidence="1">
    <location>
        <begin position="41"/>
        <end position="158"/>
    </location>
</feature>
<evidence type="ECO:0000256" key="1">
    <source>
        <dbReference type="SAM" id="SignalP"/>
    </source>
</evidence>
<dbReference type="Proteomes" id="UP000269154">
    <property type="component" value="Unassembled WGS sequence"/>
</dbReference>
<sequence length="158" mass="17815">MEELIRKENTPLKQIKKEKNMNIKAIALASVIGLSTPAVADITLNSHSASAMPTDFVRPTGAFMDNSENWVVWLKLDEFGNYTYEAQSRKTGASLTLKNASITGNNQRYTYTFRNGSHKYIIAHRPKDPSIIRLTVVNPQGYVILNRLMEKVGNDWDV</sequence>
<feature type="signal peptide" evidence="1">
    <location>
        <begin position="1"/>
        <end position="40"/>
    </location>
</feature>
<dbReference type="AlphaFoldDB" id="A0A3N6PCU2"/>
<dbReference type="OrthoDB" id="462221at2"/>
<proteinExistence type="predicted"/>
<keyword evidence="3" id="KW-1185">Reference proteome</keyword>
<reference evidence="2 3" key="1">
    <citation type="journal article" date="2018" name="ACS Chem. Biol.">
        <title>Ketoreductase domain dysfunction expands chemodiversity: malyngamide biosynthesis in the cyanobacterium Okeania hirsuta.</title>
        <authorList>
            <person name="Moss N.A."/>
            <person name="Leao T."/>
            <person name="Rankin M."/>
            <person name="McCullough T.M."/>
            <person name="Qu P."/>
            <person name="Korobeynikov A."/>
            <person name="Smith J.L."/>
            <person name="Gerwick L."/>
            <person name="Gerwick W.H."/>
        </authorList>
    </citation>
    <scope>NUCLEOTIDE SEQUENCE [LARGE SCALE GENOMIC DNA]</scope>
    <source>
        <strain evidence="2 3">PAB10Feb10-1</strain>
    </source>
</reference>
<comment type="caution">
    <text evidence="2">The sequence shown here is derived from an EMBL/GenBank/DDBJ whole genome shotgun (WGS) entry which is preliminary data.</text>
</comment>
<organism evidence="2 3">
    <name type="scientific">Okeania hirsuta</name>
    <dbReference type="NCBI Taxonomy" id="1458930"/>
    <lineage>
        <taxon>Bacteria</taxon>
        <taxon>Bacillati</taxon>
        <taxon>Cyanobacteriota</taxon>
        <taxon>Cyanophyceae</taxon>
        <taxon>Oscillatoriophycideae</taxon>
        <taxon>Oscillatoriales</taxon>
        <taxon>Microcoleaceae</taxon>
        <taxon>Okeania</taxon>
    </lineage>
</organism>
<evidence type="ECO:0000313" key="3">
    <source>
        <dbReference type="Proteomes" id="UP000269154"/>
    </source>
</evidence>